<accession>A0A1A9WHH6</accession>
<evidence type="ECO:0000313" key="2">
    <source>
        <dbReference type="Proteomes" id="UP000091820"/>
    </source>
</evidence>
<dbReference type="VEuPathDB" id="VectorBase:GBRI019914"/>
<proteinExistence type="predicted"/>
<sequence length="300" mass="32881">MSSKLLSTSFHSQMNDSFKVGDFERRLDALLADLQNSVPGHPQPHYNANLASVQQQRQVPLATASQYHNNYVDSSGYGSLRGKAANTAQPVYQEHYSETHTSVSPSHGHGAYNGMNANSVSPASQFHNQGAIPRQPYNCSNGPLNTASNLSELDSLLEDLSSARYNGATYERKEPGPSGFHTQPTSKYNTYNSYASVEERPTVDSLLNEMDNASLYAVPNGVRGKSPTPGRHVTITVRETKTENVGAPELRSSREEIIKQKDFIQNNAIHQSYASSATKELDDLMASLSDFKVNLISKLV</sequence>
<protein>
    <submittedName>
        <fullName evidence="1">Uncharacterized protein</fullName>
    </submittedName>
</protein>
<reference evidence="1" key="2">
    <citation type="submission" date="2020-05" db="UniProtKB">
        <authorList>
            <consortium name="EnsemblMetazoa"/>
        </authorList>
    </citation>
    <scope>IDENTIFICATION</scope>
    <source>
        <strain evidence="1">IAEA</strain>
    </source>
</reference>
<keyword evidence="2" id="KW-1185">Reference proteome</keyword>
<reference evidence="2" key="1">
    <citation type="submission" date="2014-03" db="EMBL/GenBank/DDBJ databases">
        <authorList>
            <person name="Aksoy S."/>
            <person name="Warren W."/>
            <person name="Wilson R.K."/>
        </authorList>
    </citation>
    <scope>NUCLEOTIDE SEQUENCE [LARGE SCALE GENOMIC DNA]</scope>
    <source>
        <strain evidence="2">IAEA</strain>
    </source>
</reference>
<name>A0A1A9WHH6_9MUSC</name>
<dbReference type="EnsemblMetazoa" id="GBRI019914-RA">
    <property type="protein sequence ID" value="GBRI019914-PA"/>
    <property type="gene ID" value="GBRI019914"/>
</dbReference>
<dbReference type="Proteomes" id="UP000091820">
    <property type="component" value="Unassembled WGS sequence"/>
</dbReference>
<dbReference type="AlphaFoldDB" id="A0A1A9WHH6"/>
<organism evidence="1 2">
    <name type="scientific">Glossina brevipalpis</name>
    <dbReference type="NCBI Taxonomy" id="37001"/>
    <lineage>
        <taxon>Eukaryota</taxon>
        <taxon>Metazoa</taxon>
        <taxon>Ecdysozoa</taxon>
        <taxon>Arthropoda</taxon>
        <taxon>Hexapoda</taxon>
        <taxon>Insecta</taxon>
        <taxon>Pterygota</taxon>
        <taxon>Neoptera</taxon>
        <taxon>Endopterygota</taxon>
        <taxon>Diptera</taxon>
        <taxon>Brachycera</taxon>
        <taxon>Muscomorpha</taxon>
        <taxon>Hippoboscoidea</taxon>
        <taxon>Glossinidae</taxon>
        <taxon>Glossina</taxon>
    </lineage>
</organism>
<evidence type="ECO:0000313" key="1">
    <source>
        <dbReference type="EnsemblMetazoa" id="GBRI019914-PA"/>
    </source>
</evidence>
<dbReference type="STRING" id="37001.A0A1A9WHH6"/>